<dbReference type="EMBL" id="NSCI01000060">
    <property type="protein sequence ID" value="RAW82405.1"/>
    <property type="molecule type" value="Genomic_DNA"/>
</dbReference>
<gene>
    <name evidence="1" type="ORF">CKY01_22050</name>
</gene>
<name>A0A329VCR8_9GAMM</name>
<evidence type="ECO:0000313" key="1">
    <source>
        <dbReference type="EMBL" id="RAW82405.1"/>
    </source>
</evidence>
<reference evidence="1 2" key="1">
    <citation type="journal article" date="2018" name="Int. J. Syst. Evol. Microbiol.">
        <title>Whole-genome-based revisit of Photorhabdus phylogeny: proposal for the elevation of most Photorhabdus subspecies to the species level and description of one novel species Photorhabdus bodei sp. nov., and one novel subspecies Photorhabdus laumondii subsp. clarkei subsp. nov.</title>
        <authorList>
            <person name="Machado R.A.R."/>
            <person name="Wuthrich D."/>
            <person name="Kuhnert P."/>
            <person name="Arce C.C.M."/>
            <person name="Thonen L."/>
            <person name="Ruiz C."/>
            <person name="Zhang X."/>
            <person name="Robert C.A.M."/>
            <person name="Karimi J."/>
            <person name="Kamali S."/>
            <person name="Ma J."/>
            <person name="Bruggmann R."/>
            <person name="Erb M."/>
        </authorList>
    </citation>
    <scope>NUCLEOTIDE SEQUENCE [LARGE SCALE GENOMIC DNA]</scope>
    <source>
        <strain evidence="1 2">BOJ-47</strain>
    </source>
</reference>
<comment type="caution">
    <text evidence="1">The sequence shown here is derived from an EMBL/GenBank/DDBJ whole genome shotgun (WGS) entry which is preliminary data.</text>
</comment>
<accession>A0A329VCR8</accession>
<protein>
    <submittedName>
        <fullName evidence="1">Uncharacterized protein</fullName>
    </submittedName>
</protein>
<sequence length="66" mass="7664">MFGLNMMNFAVVIKHFVLFDKKRLDFNMHPQGGFNYSVTVCEVNESINSGAYGWPSRLFLFWLALN</sequence>
<dbReference type="Proteomes" id="UP000250870">
    <property type="component" value="Unassembled WGS sequence"/>
</dbReference>
<dbReference type="AlphaFoldDB" id="A0A329VCR8"/>
<evidence type="ECO:0000313" key="2">
    <source>
        <dbReference type="Proteomes" id="UP000250870"/>
    </source>
</evidence>
<proteinExistence type="predicted"/>
<organism evidence="1 2">
    <name type="scientific">Photorhabdus laumondii subsp. clarkei</name>
    <dbReference type="NCBI Taxonomy" id="2029685"/>
    <lineage>
        <taxon>Bacteria</taxon>
        <taxon>Pseudomonadati</taxon>
        <taxon>Pseudomonadota</taxon>
        <taxon>Gammaproteobacteria</taxon>
        <taxon>Enterobacterales</taxon>
        <taxon>Morganellaceae</taxon>
        <taxon>Photorhabdus</taxon>
    </lineage>
</organism>